<feature type="compositionally biased region" description="Basic residues" evidence="1">
    <location>
        <begin position="355"/>
        <end position="380"/>
    </location>
</feature>
<feature type="compositionally biased region" description="Basic residues" evidence="1">
    <location>
        <begin position="157"/>
        <end position="181"/>
    </location>
</feature>
<feature type="region of interest" description="Disordered" evidence="1">
    <location>
        <begin position="144"/>
        <end position="422"/>
    </location>
</feature>
<dbReference type="EMBL" id="JANTQA010000030">
    <property type="protein sequence ID" value="KAJ3440693.1"/>
    <property type="molecule type" value="Genomic_DNA"/>
</dbReference>
<accession>A0AAV7ZF87</accession>
<evidence type="ECO:0000313" key="2">
    <source>
        <dbReference type="EMBL" id="KAJ3440693.1"/>
    </source>
</evidence>
<dbReference type="Proteomes" id="UP001146793">
    <property type="component" value="Unassembled WGS sequence"/>
</dbReference>
<evidence type="ECO:0008006" key="4">
    <source>
        <dbReference type="Google" id="ProtNLM"/>
    </source>
</evidence>
<organism evidence="2 3">
    <name type="scientific">Anaeramoeba flamelloides</name>
    <dbReference type="NCBI Taxonomy" id="1746091"/>
    <lineage>
        <taxon>Eukaryota</taxon>
        <taxon>Metamonada</taxon>
        <taxon>Anaeramoebidae</taxon>
        <taxon>Anaeramoeba</taxon>
    </lineage>
</organism>
<feature type="compositionally biased region" description="Basic residues" evidence="1">
    <location>
        <begin position="401"/>
        <end position="422"/>
    </location>
</feature>
<feature type="compositionally biased region" description="Basic residues" evidence="1">
    <location>
        <begin position="247"/>
        <end position="256"/>
    </location>
</feature>
<feature type="region of interest" description="Disordered" evidence="1">
    <location>
        <begin position="444"/>
        <end position="479"/>
    </location>
</feature>
<gene>
    <name evidence="2" type="ORF">M0812_14362</name>
</gene>
<feature type="compositionally biased region" description="Low complexity" evidence="1">
    <location>
        <begin position="299"/>
        <end position="318"/>
    </location>
</feature>
<dbReference type="AlphaFoldDB" id="A0AAV7ZF87"/>
<feature type="compositionally biased region" description="Polar residues" evidence="1">
    <location>
        <begin position="194"/>
        <end position="211"/>
    </location>
</feature>
<feature type="compositionally biased region" description="Basic residues" evidence="1">
    <location>
        <begin position="264"/>
        <end position="293"/>
    </location>
</feature>
<comment type="caution">
    <text evidence="2">The sequence shown here is derived from an EMBL/GenBank/DDBJ whole genome shotgun (WGS) entry which is preliminary data.</text>
</comment>
<name>A0AAV7ZF87_9EUKA</name>
<sequence length="579" mass="67761">MAFSPRDFSFFIPDICEYDPFTDPNCNELFFDSPYLLEENEHSSHSSLHQPFNNNTDPRFESNFHSSMPLGSNHSKASITNFSAFSVKPSNDQMILDLHLHPWYKANPILSKNTTQQEIVPSQLRNQSAQQSMYNKEKRFLGHNSIGTVSTQQPVLIKKKSKSKSKNKSKNKNKSKSKYTYKNKQNQNKIPIQEPSSFEENNQIDISNYKQNKADETGSENFSGNEKEKRDLEHNTTKLKPNFKNNKNGKRNKYKINKNEKAKRLSSRNKSKIRMKNKNKIRLKKQHQHKNKYRSNLASGELVSSSESQSGTESQSDSFAGSQKQDFDLSDSQSEGDSESESLTNSQSERIGYNGKRKSKRKKSKKRRKNKKARRRRRKKYEQFSESLSEENSDHQLSLPKNKKNNFARSKKRKKSNRKTIKVIKIKGRVVKKIYPFYMKKNLESHQKNQSSNKHTNKDSKNYKINIGRNRNTHKNSNNADLKRKRNIDHILNSEMIHENMKINKNSQKNHLPNSKIYRNNNHLSSIVIKELELAYEKYYDSFTNKGLNLNNQKLQLIAARTKLSHEQVKKWFDRKLKN</sequence>
<protein>
    <recommendedName>
        <fullName evidence="4">Homeobox domain-containing protein</fullName>
    </recommendedName>
</protein>
<evidence type="ECO:0000313" key="3">
    <source>
        <dbReference type="Proteomes" id="UP001146793"/>
    </source>
</evidence>
<feature type="compositionally biased region" description="Basic and acidic residues" evidence="1">
    <location>
        <begin position="225"/>
        <end position="236"/>
    </location>
</feature>
<proteinExistence type="predicted"/>
<evidence type="ECO:0000256" key="1">
    <source>
        <dbReference type="SAM" id="MobiDB-lite"/>
    </source>
</evidence>
<reference evidence="2" key="1">
    <citation type="submission" date="2022-08" db="EMBL/GenBank/DDBJ databases">
        <title>Novel sulphate-reducing endosymbionts in the free-living metamonad Anaeramoeba.</title>
        <authorList>
            <person name="Jerlstrom-Hultqvist J."/>
            <person name="Cepicka I."/>
            <person name="Gallot-Lavallee L."/>
            <person name="Salas-Leiva D."/>
            <person name="Curtis B.A."/>
            <person name="Zahonova K."/>
            <person name="Pipaliya S."/>
            <person name="Dacks J."/>
            <person name="Roger A.J."/>
        </authorList>
    </citation>
    <scope>NUCLEOTIDE SEQUENCE</scope>
    <source>
        <strain evidence="2">Busselton2</strain>
    </source>
</reference>
<feature type="compositionally biased region" description="Polar residues" evidence="1">
    <location>
        <begin position="145"/>
        <end position="154"/>
    </location>
</feature>